<dbReference type="PANTHER" id="PTHR40267:SF1">
    <property type="entry name" value="BLR3294 PROTEIN"/>
    <property type="match status" value="1"/>
</dbReference>
<evidence type="ECO:0000313" key="1">
    <source>
        <dbReference type="EMBL" id="MEM5290295.1"/>
    </source>
</evidence>
<dbReference type="PANTHER" id="PTHR40267">
    <property type="entry name" value="BLR3294 PROTEIN"/>
    <property type="match status" value="1"/>
</dbReference>
<dbReference type="EMBL" id="JAZHGC010000034">
    <property type="protein sequence ID" value="MEM5290295.1"/>
    <property type="molecule type" value="Genomic_DNA"/>
</dbReference>
<gene>
    <name evidence="1" type="ORF">V4C55_31685</name>
</gene>
<dbReference type="RefSeq" id="WP_201658829.1">
    <property type="nucleotide sequence ID" value="NZ_CAJHCS010000032.1"/>
</dbReference>
<dbReference type="PIRSF" id="PIRSF015736">
    <property type="entry name" value="MI"/>
    <property type="match status" value="1"/>
</dbReference>
<reference evidence="1 2" key="1">
    <citation type="submission" date="2024-01" db="EMBL/GenBank/DDBJ databases">
        <title>The diversity of rhizobia nodulating Mimosa spp. in eleven states of Brazil covering several biomes is determined by host plant, location, and edaphic factors.</title>
        <authorList>
            <person name="Rouws L."/>
            <person name="Barauna A."/>
            <person name="Beukes C."/>
            <person name="De Faria S.M."/>
            <person name="Gross E."/>
            <person name="Dos Reis Junior F.B."/>
            <person name="Simon M."/>
            <person name="Maluk M."/>
            <person name="Odee D.W."/>
            <person name="Kenicer G."/>
            <person name="Young J.P.W."/>
            <person name="Reis V.M."/>
            <person name="Zilli J."/>
            <person name="James E.K."/>
        </authorList>
    </citation>
    <scope>NUCLEOTIDE SEQUENCE [LARGE SCALE GENOMIC DNA]</scope>
    <source>
        <strain evidence="1 2">JPY77</strain>
    </source>
</reference>
<keyword evidence="2" id="KW-1185">Reference proteome</keyword>
<dbReference type="Gene3D" id="3.40.50.12500">
    <property type="match status" value="1"/>
</dbReference>
<organism evidence="1 2">
    <name type="scientific">Paraburkholderia sabiae</name>
    <dbReference type="NCBI Taxonomy" id="273251"/>
    <lineage>
        <taxon>Bacteria</taxon>
        <taxon>Pseudomonadati</taxon>
        <taxon>Pseudomonadota</taxon>
        <taxon>Betaproteobacteria</taxon>
        <taxon>Burkholderiales</taxon>
        <taxon>Burkholderiaceae</taxon>
        <taxon>Paraburkholderia</taxon>
    </lineage>
</organism>
<proteinExistence type="predicted"/>
<evidence type="ECO:0000313" key="2">
    <source>
        <dbReference type="Proteomes" id="UP001494588"/>
    </source>
</evidence>
<accession>A0ABU9QLD2</accession>
<sequence>MGLILPSLNTTTEPDFIRHAPSDVGVFATRVFMKVSTPEDLRAMNAQVDDACRLIASIVPDVVVYACTSGTFLDGNSALANITSRIESLTDSRAVTTSAALLDALATLSVSKVAIAAPYPADVTKAECRFFESNGYKVVSSHALLRSGNEIRKITAGEIERLVVEADSPDAEAIVVSCTDLRAFELVQHLEEVVKKPVLTSNQATLWAVLKLLNRQVQGPAGALFRSRSR</sequence>
<dbReference type="InterPro" id="IPR053714">
    <property type="entry name" value="Iso_Racemase_Enz_sf"/>
</dbReference>
<dbReference type="InterPro" id="IPR026286">
    <property type="entry name" value="MaiA/AMDase"/>
</dbReference>
<protein>
    <submittedName>
        <fullName evidence="1">Aspartate/glutamate racemase family protein</fullName>
    </submittedName>
</protein>
<comment type="caution">
    <text evidence="1">The sequence shown here is derived from an EMBL/GenBank/DDBJ whole genome shotgun (WGS) entry which is preliminary data.</text>
</comment>
<name>A0ABU9QLD2_9BURK</name>
<dbReference type="Proteomes" id="UP001494588">
    <property type="component" value="Unassembled WGS sequence"/>
</dbReference>
<dbReference type="Pfam" id="PF17645">
    <property type="entry name" value="Amdase"/>
    <property type="match status" value="1"/>
</dbReference>